<name>A0A1I5E7U6_9FIRM</name>
<dbReference type="STRING" id="1527.SAMN04489757_10873"/>
<organism evidence="9 10">
    <name type="scientific">Anaerocolumna aminovalerica</name>
    <dbReference type="NCBI Taxonomy" id="1527"/>
    <lineage>
        <taxon>Bacteria</taxon>
        <taxon>Bacillati</taxon>
        <taxon>Bacillota</taxon>
        <taxon>Clostridia</taxon>
        <taxon>Lachnospirales</taxon>
        <taxon>Lachnospiraceae</taxon>
        <taxon>Anaerocolumna</taxon>
    </lineage>
</organism>
<feature type="domain" description="Tetrapyrrole methylase" evidence="8">
    <location>
        <begin position="5"/>
        <end position="209"/>
    </location>
</feature>
<evidence type="ECO:0000256" key="6">
    <source>
        <dbReference type="ARBA" id="ARBA00022691"/>
    </source>
</evidence>
<evidence type="ECO:0000256" key="1">
    <source>
        <dbReference type="ARBA" id="ARBA00004953"/>
    </source>
</evidence>
<dbReference type="EMBL" id="FOWD01000008">
    <property type="protein sequence ID" value="SFO07552.1"/>
    <property type="molecule type" value="Genomic_DNA"/>
</dbReference>
<dbReference type="InterPro" id="IPR012382">
    <property type="entry name" value="CobI/CbiL"/>
</dbReference>
<dbReference type="GO" id="GO:0030788">
    <property type="term" value="F:precorrin-2 C20-methyltransferase activity"/>
    <property type="evidence" value="ECO:0007669"/>
    <property type="project" value="InterPro"/>
</dbReference>
<evidence type="ECO:0000256" key="4">
    <source>
        <dbReference type="ARBA" id="ARBA00022603"/>
    </source>
</evidence>
<dbReference type="PANTHER" id="PTHR43467:SF2">
    <property type="entry name" value="COBALT-PRECORRIN-2 C(20)-METHYLTRANSFERASE"/>
    <property type="match status" value="1"/>
</dbReference>
<dbReference type="InterPro" id="IPR035996">
    <property type="entry name" value="4pyrrol_Methylase_sf"/>
</dbReference>
<dbReference type="InterPro" id="IPR006364">
    <property type="entry name" value="CobI/CbiL/CobIJ_dom"/>
</dbReference>
<dbReference type="Gene3D" id="3.40.1010.10">
    <property type="entry name" value="Cobalt-precorrin-4 Transmethylase, Domain 1"/>
    <property type="match status" value="1"/>
</dbReference>
<dbReference type="Proteomes" id="UP000198806">
    <property type="component" value="Unassembled WGS sequence"/>
</dbReference>
<keyword evidence="3" id="KW-0169">Cobalamin biosynthesis</keyword>
<dbReference type="InterPro" id="IPR000878">
    <property type="entry name" value="4pyrrol_Mease"/>
</dbReference>
<comment type="similarity">
    <text evidence="2 7">Belongs to the precorrin methyltransferase family.</text>
</comment>
<dbReference type="PANTHER" id="PTHR43467">
    <property type="entry name" value="COBALT-PRECORRIN-2 C(20)-METHYLTRANSFERASE"/>
    <property type="match status" value="1"/>
</dbReference>
<evidence type="ECO:0000256" key="7">
    <source>
        <dbReference type="PIRNR" id="PIRNR036427"/>
    </source>
</evidence>
<protein>
    <submittedName>
        <fullName evidence="9">Precorrin-2/cobalt-factor-2 C20-methyltransferase</fullName>
    </submittedName>
</protein>
<sequence>MSKVLYGIGVGPGDPELLTLKALRCIKESDIIILPTESKEECYAYHIVEKVYPQIKEKEIKCMPFPMIKDKEILKKTHDEIYKDIAGFLAKDKTVAFLVIGDPSIYSTYSYIHARVSEDKGTAVMISGIPSFCAVAAALGISLGDNSDEIHIIPGSYDVVHTLELDGTKIYMKSGKNLAQLKKTLLEYEGLEGLEVYAVSNCGMKEESISIGINNLDTESGYLTIVIVKEKV</sequence>
<dbReference type="OrthoDB" id="9804789at2"/>
<dbReference type="AlphaFoldDB" id="A0A1I5E7U6"/>
<dbReference type="Pfam" id="PF00590">
    <property type="entry name" value="TP_methylase"/>
    <property type="match status" value="1"/>
</dbReference>
<keyword evidence="10" id="KW-1185">Reference proteome</keyword>
<dbReference type="RefSeq" id="WP_091685434.1">
    <property type="nucleotide sequence ID" value="NZ_BAABFM010000072.1"/>
</dbReference>
<dbReference type="InterPro" id="IPR014777">
    <property type="entry name" value="4pyrrole_Mease_sub1"/>
</dbReference>
<evidence type="ECO:0000313" key="9">
    <source>
        <dbReference type="EMBL" id="SFO07552.1"/>
    </source>
</evidence>
<keyword evidence="6" id="KW-0949">S-adenosyl-L-methionine</keyword>
<accession>A0A1I5E7U6</accession>
<dbReference type="Gene3D" id="3.30.950.10">
    <property type="entry name" value="Methyltransferase, Cobalt-precorrin-4 Transmethylase, Domain 2"/>
    <property type="match status" value="1"/>
</dbReference>
<dbReference type="GO" id="GO:0032259">
    <property type="term" value="P:methylation"/>
    <property type="evidence" value="ECO:0007669"/>
    <property type="project" value="UniProtKB-KW"/>
</dbReference>
<dbReference type="SUPFAM" id="SSF53790">
    <property type="entry name" value="Tetrapyrrole methylase"/>
    <property type="match status" value="1"/>
</dbReference>
<dbReference type="GO" id="GO:0009236">
    <property type="term" value="P:cobalamin biosynthetic process"/>
    <property type="evidence" value="ECO:0007669"/>
    <property type="project" value="UniProtKB-UniRule"/>
</dbReference>
<comment type="pathway">
    <text evidence="1">Cofactor biosynthesis; adenosylcobalamin biosynthesis.</text>
</comment>
<reference evidence="9 10" key="1">
    <citation type="submission" date="2016-10" db="EMBL/GenBank/DDBJ databases">
        <authorList>
            <person name="de Groot N.N."/>
        </authorList>
    </citation>
    <scope>NUCLEOTIDE SEQUENCE [LARGE SCALE GENOMIC DNA]</scope>
    <source>
        <strain evidence="9 10">DSM 1283</strain>
    </source>
</reference>
<evidence type="ECO:0000313" key="10">
    <source>
        <dbReference type="Proteomes" id="UP000198806"/>
    </source>
</evidence>
<proteinExistence type="inferred from homology"/>
<keyword evidence="4 9" id="KW-0489">Methyltransferase</keyword>
<evidence type="ECO:0000256" key="2">
    <source>
        <dbReference type="ARBA" id="ARBA00005879"/>
    </source>
</evidence>
<keyword evidence="5 9" id="KW-0808">Transferase</keyword>
<dbReference type="UniPathway" id="UPA00148"/>
<evidence type="ECO:0000259" key="8">
    <source>
        <dbReference type="Pfam" id="PF00590"/>
    </source>
</evidence>
<dbReference type="InterPro" id="IPR014776">
    <property type="entry name" value="4pyrrole_Mease_sub2"/>
</dbReference>
<dbReference type="CDD" id="cd11645">
    <property type="entry name" value="Precorrin_2_C20_MT"/>
    <property type="match status" value="1"/>
</dbReference>
<dbReference type="NCBIfam" id="TIGR01467">
    <property type="entry name" value="cobI_cbiL"/>
    <property type="match status" value="1"/>
</dbReference>
<evidence type="ECO:0000256" key="3">
    <source>
        <dbReference type="ARBA" id="ARBA00022573"/>
    </source>
</evidence>
<gene>
    <name evidence="9" type="ORF">SAMN04489757_10873</name>
</gene>
<dbReference type="PIRSF" id="PIRSF036427">
    <property type="entry name" value="Precrrn-2_mtase"/>
    <property type="match status" value="1"/>
</dbReference>
<evidence type="ECO:0000256" key="5">
    <source>
        <dbReference type="ARBA" id="ARBA00022679"/>
    </source>
</evidence>